<dbReference type="AlphaFoldDB" id="A0A1I7YQV3"/>
<feature type="compositionally biased region" description="Acidic residues" evidence="1">
    <location>
        <begin position="45"/>
        <end position="58"/>
    </location>
</feature>
<keyword evidence="2" id="KW-0812">Transmembrane</keyword>
<keyword evidence="3" id="KW-1185">Reference proteome</keyword>
<feature type="region of interest" description="Disordered" evidence="1">
    <location>
        <begin position="1"/>
        <end position="120"/>
    </location>
</feature>
<feature type="transmembrane region" description="Helical" evidence="2">
    <location>
        <begin position="170"/>
        <end position="191"/>
    </location>
</feature>
<reference evidence="4" key="1">
    <citation type="submission" date="2016-11" db="UniProtKB">
        <authorList>
            <consortium name="WormBaseParasite"/>
        </authorList>
    </citation>
    <scope>IDENTIFICATION</scope>
</reference>
<keyword evidence="2" id="KW-0472">Membrane</keyword>
<dbReference type="Proteomes" id="UP000095287">
    <property type="component" value="Unplaced"/>
</dbReference>
<accession>A0A1I7YQV3</accession>
<evidence type="ECO:0000256" key="1">
    <source>
        <dbReference type="SAM" id="MobiDB-lite"/>
    </source>
</evidence>
<evidence type="ECO:0000313" key="3">
    <source>
        <dbReference type="Proteomes" id="UP000095287"/>
    </source>
</evidence>
<sequence length="206" mass="22562">MAEGSADLPPSYDEVMHGKTPPGSPRSDHSTARAESVATLPTISESEEDAEDSDNEGNGDDRRSQTSTVVDETAEGQDRNESSTTASQPGPVGGARRVRRVTIGESETIEIDPTEATTPRGSRIYPLEQFMTDNPYKYLSLRHGWTPTPPCPHEEQEDEDDVDAPTKRRLLATIMLFAFISILIFVIAKLLEGARHAVPAEMRPND</sequence>
<evidence type="ECO:0000256" key="2">
    <source>
        <dbReference type="SAM" id="Phobius"/>
    </source>
</evidence>
<name>A0A1I7YQV3_9BILA</name>
<keyword evidence="2" id="KW-1133">Transmembrane helix</keyword>
<evidence type="ECO:0000313" key="4">
    <source>
        <dbReference type="WBParaSite" id="L893_g18789.t1"/>
    </source>
</evidence>
<dbReference type="WBParaSite" id="L893_g18789.t1">
    <property type="protein sequence ID" value="L893_g18789.t1"/>
    <property type="gene ID" value="L893_g18789"/>
</dbReference>
<organism evidence="3 4">
    <name type="scientific">Steinernema glaseri</name>
    <dbReference type="NCBI Taxonomy" id="37863"/>
    <lineage>
        <taxon>Eukaryota</taxon>
        <taxon>Metazoa</taxon>
        <taxon>Ecdysozoa</taxon>
        <taxon>Nematoda</taxon>
        <taxon>Chromadorea</taxon>
        <taxon>Rhabditida</taxon>
        <taxon>Tylenchina</taxon>
        <taxon>Panagrolaimomorpha</taxon>
        <taxon>Strongyloidoidea</taxon>
        <taxon>Steinernematidae</taxon>
        <taxon>Steinernema</taxon>
    </lineage>
</organism>
<proteinExistence type="predicted"/>
<protein>
    <submittedName>
        <fullName evidence="4">Transmembrane protein</fullName>
    </submittedName>
</protein>